<dbReference type="InterPro" id="IPR044600">
    <property type="entry name" value="ATL1/ATL16-like"/>
</dbReference>
<dbReference type="OrthoDB" id="773225at2759"/>
<dbReference type="PANTHER" id="PTHR46913">
    <property type="entry name" value="RING-H2 FINGER PROTEIN ATL16"/>
    <property type="match status" value="1"/>
</dbReference>
<gene>
    <name evidence="17" type="primary">LOC104583784</name>
    <name evidence="16" type="ORF">BRADI_3g46030v3</name>
</gene>
<keyword evidence="5" id="KW-0808">Transferase</keyword>
<sequence>MAMQGAAADSLSSWAVAPAAAAAAAPSMSLNDVLIMARIFLVFAVFALALVFLLYRFYNCFPTALGWPPRIGGAGAVAAVGNKNKGVDLELLRSLPVTVYRARGAPAKGFAEDVVGAEECAVCLAELEDGDEARFLPRCGHGFHAACVDTWLASHSTCPLCRVAVAAKAEPDVSLQAALASTSPRLPPVAPEPANYRNVVLPLPASALLLGAYDHATRGAVPSDGGASSSTPAAAALAIDIREACGVPRDAAAKSPGLGRPRSLKKLWSFGRPAGSSIPSCSCGGGGGTADVEWAVSICTVGTRAELPP</sequence>
<dbReference type="EnsemblPlants" id="KQJ99918">
    <property type="protein sequence ID" value="KQJ99918"/>
    <property type="gene ID" value="BRADI_3g46030v3"/>
</dbReference>
<keyword evidence="9" id="KW-0833">Ubl conjugation pathway</keyword>
<keyword evidence="12 14" id="KW-0472">Membrane</keyword>
<evidence type="ECO:0000256" key="3">
    <source>
        <dbReference type="ARBA" id="ARBA00004906"/>
    </source>
</evidence>
<dbReference type="Proteomes" id="UP000008810">
    <property type="component" value="Chromosome 3"/>
</dbReference>
<proteinExistence type="predicted"/>
<evidence type="ECO:0000256" key="10">
    <source>
        <dbReference type="ARBA" id="ARBA00022833"/>
    </source>
</evidence>
<evidence type="ECO:0000256" key="1">
    <source>
        <dbReference type="ARBA" id="ARBA00000900"/>
    </source>
</evidence>
<keyword evidence="6 14" id="KW-0812">Transmembrane</keyword>
<dbReference type="GO" id="GO:0016567">
    <property type="term" value="P:protein ubiquitination"/>
    <property type="evidence" value="ECO:0007669"/>
    <property type="project" value="InterPro"/>
</dbReference>
<keyword evidence="7" id="KW-0479">Metal-binding</keyword>
<dbReference type="SMART" id="SM00184">
    <property type="entry name" value="RING"/>
    <property type="match status" value="1"/>
</dbReference>
<organism evidence="16">
    <name type="scientific">Brachypodium distachyon</name>
    <name type="common">Purple false brome</name>
    <name type="synonym">Trachynia distachya</name>
    <dbReference type="NCBI Taxonomy" id="15368"/>
    <lineage>
        <taxon>Eukaryota</taxon>
        <taxon>Viridiplantae</taxon>
        <taxon>Streptophyta</taxon>
        <taxon>Embryophyta</taxon>
        <taxon>Tracheophyta</taxon>
        <taxon>Spermatophyta</taxon>
        <taxon>Magnoliopsida</taxon>
        <taxon>Liliopsida</taxon>
        <taxon>Poales</taxon>
        <taxon>Poaceae</taxon>
        <taxon>BOP clade</taxon>
        <taxon>Pooideae</taxon>
        <taxon>Stipodae</taxon>
        <taxon>Brachypodieae</taxon>
        <taxon>Brachypodium</taxon>
    </lineage>
</organism>
<comment type="catalytic activity">
    <reaction evidence="1">
        <text>S-ubiquitinyl-[E2 ubiquitin-conjugating enzyme]-L-cysteine + [acceptor protein]-L-lysine = [E2 ubiquitin-conjugating enzyme]-L-cysteine + N(6)-ubiquitinyl-[acceptor protein]-L-lysine.</text>
        <dbReference type="EC" id="2.3.2.27"/>
    </reaction>
</comment>
<evidence type="ECO:0000256" key="2">
    <source>
        <dbReference type="ARBA" id="ARBA00004167"/>
    </source>
</evidence>
<dbReference type="GeneID" id="104583784"/>
<dbReference type="SUPFAM" id="SSF57850">
    <property type="entry name" value="RING/U-box"/>
    <property type="match status" value="1"/>
</dbReference>
<dbReference type="CDD" id="cd16461">
    <property type="entry name" value="RING-H2_EL5-like"/>
    <property type="match status" value="1"/>
</dbReference>
<evidence type="ECO:0000256" key="5">
    <source>
        <dbReference type="ARBA" id="ARBA00022679"/>
    </source>
</evidence>
<keyword evidence="18" id="KW-1185">Reference proteome</keyword>
<comment type="pathway">
    <text evidence="3">Protein modification; protein ubiquitination.</text>
</comment>
<dbReference type="PANTHER" id="PTHR46913:SF1">
    <property type="entry name" value="RING-H2 FINGER PROTEIN ATL16"/>
    <property type="match status" value="1"/>
</dbReference>
<dbReference type="AlphaFoldDB" id="I1IAL6"/>
<evidence type="ECO:0000313" key="16">
    <source>
        <dbReference type="EMBL" id="KQJ99918.1"/>
    </source>
</evidence>
<dbReference type="Gramene" id="KQJ99918">
    <property type="protein sequence ID" value="KQJ99918"/>
    <property type="gene ID" value="BRADI_3g46030v3"/>
</dbReference>
<name>I1IAL6_BRADI</name>
<keyword evidence="8 13" id="KW-0863">Zinc-finger</keyword>
<evidence type="ECO:0000256" key="9">
    <source>
        <dbReference type="ARBA" id="ARBA00022786"/>
    </source>
</evidence>
<dbReference type="KEGG" id="bdi:104583784"/>
<evidence type="ECO:0000313" key="18">
    <source>
        <dbReference type="Proteomes" id="UP000008810"/>
    </source>
</evidence>
<evidence type="ECO:0000256" key="7">
    <source>
        <dbReference type="ARBA" id="ARBA00022723"/>
    </source>
</evidence>
<dbReference type="eggNOG" id="KOG0800">
    <property type="taxonomic scope" value="Eukaryota"/>
</dbReference>
<dbReference type="Gene3D" id="3.30.40.10">
    <property type="entry name" value="Zinc/RING finger domain, C3HC4 (zinc finger)"/>
    <property type="match status" value="1"/>
</dbReference>
<feature type="transmembrane region" description="Helical" evidence="14">
    <location>
        <begin position="33"/>
        <end position="55"/>
    </location>
</feature>
<evidence type="ECO:0000256" key="14">
    <source>
        <dbReference type="SAM" id="Phobius"/>
    </source>
</evidence>
<accession>I1IAL6</accession>
<dbReference type="OMA" id="INTWDRE"/>
<dbReference type="PROSITE" id="PS50089">
    <property type="entry name" value="ZF_RING_2"/>
    <property type="match status" value="1"/>
</dbReference>
<evidence type="ECO:0000256" key="4">
    <source>
        <dbReference type="ARBA" id="ARBA00012483"/>
    </source>
</evidence>
<dbReference type="Pfam" id="PF13639">
    <property type="entry name" value="zf-RING_2"/>
    <property type="match status" value="1"/>
</dbReference>
<dbReference type="GO" id="GO:0016020">
    <property type="term" value="C:membrane"/>
    <property type="evidence" value="ECO:0007669"/>
    <property type="project" value="UniProtKB-SubCell"/>
</dbReference>
<evidence type="ECO:0000256" key="8">
    <source>
        <dbReference type="ARBA" id="ARBA00022771"/>
    </source>
</evidence>
<dbReference type="HOGENOM" id="CLU_066543_1_1_1"/>
<evidence type="ECO:0000313" key="17">
    <source>
        <dbReference type="EnsemblPlants" id="KQJ99918"/>
    </source>
</evidence>
<dbReference type="EC" id="2.3.2.27" evidence="4"/>
<feature type="domain" description="RING-type" evidence="15">
    <location>
        <begin position="120"/>
        <end position="162"/>
    </location>
</feature>
<keyword evidence="10" id="KW-0862">Zinc</keyword>
<dbReference type="FunFam" id="3.30.40.10:FF:000187">
    <property type="entry name" value="E3 ubiquitin-protein ligase ATL6"/>
    <property type="match status" value="1"/>
</dbReference>
<comment type="subcellular location">
    <subcellularLocation>
        <location evidence="2">Membrane</location>
        <topology evidence="2">Single-pass membrane protein</topology>
    </subcellularLocation>
</comment>
<dbReference type="InterPro" id="IPR013083">
    <property type="entry name" value="Znf_RING/FYVE/PHD"/>
</dbReference>
<evidence type="ECO:0000259" key="15">
    <source>
        <dbReference type="PROSITE" id="PS50089"/>
    </source>
</evidence>
<protein>
    <recommendedName>
        <fullName evidence="4">RING-type E3 ubiquitin transferase</fullName>
        <ecNumber evidence="4">2.3.2.27</ecNumber>
    </recommendedName>
</protein>
<evidence type="ECO:0000256" key="13">
    <source>
        <dbReference type="PROSITE-ProRule" id="PRU00175"/>
    </source>
</evidence>
<dbReference type="RefSeq" id="XP_010235558.2">
    <property type="nucleotide sequence ID" value="XM_010237256.3"/>
</dbReference>
<dbReference type="GO" id="GO:0008270">
    <property type="term" value="F:zinc ion binding"/>
    <property type="evidence" value="ECO:0007669"/>
    <property type="project" value="UniProtKB-KW"/>
</dbReference>
<evidence type="ECO:0000256" key="11">
    <source>
        <dbReference type="ARBA" id="ARBA00022989"/>
    </source>
</evidence>
<reference evidence="16" key="2">
    <citation type="submission" date="2017-06" db="EMBL/GenBank/DDBJ databases">
        <title>WGS assembly of Brachypodium distachyon.</title>
        <authorList>
            <consortium name="The International Brachypodium Initiative"/>
            <person name="Lucas S."/>
            <person name="Harmon-Smith M."/>
            <person name="Lail K."/>
            <person name="Tice H."/>
            <person name="Grimwood J."/>
            <person name="Bruce D."/>
            <person name="Barry K."/>
            <person name="Shu S."/>
            <person name="Lindquist E."/>
            <person name="Wang M."/>
            <person name="Pitluck S."/>
            <person name="Vogel J.P."/>
            <person name="Garvin D.F."/>
            <person name="Mockler T.C."/>
            <person name="Schmutz J."/>
            <person name="Rokhsar D."/>
            <person name="Bevan M.W."/>
        </authorList>
    </citation>
    <scope>NUCLEOTIDE SEQUENCE</scope>
    <source>
        <strain evidence="16">Bd21</strain>
    </source>
</reference>
<reference evidence="16 17" key="1">
    <citation type="journal article" date="2010" name="Nature">
        <title>Genome sequencing and analysis of the model grass Brachypodium distachyon.</title>
        <authorList>
            <consortium name="International Brachypodium Initiative"/>
        </authorList>
    </citation>
    <scope>NUCLEOTIDE SEQUENCE [LARGE SCALE GENOMIC DNA]</scope>
    <source>
        <strain evidence="16">Bd21</strain>
        <strain evidence="17">cv. Bd21</strain>
    </source>
</reference>
<evidence type="ECO:0000256" key="6">
    <source>
        <dbReference type="ARBA" id="ARBA00022692"/>
    </source>
</evidence>
<evidence type="ECO:0000256" key="12">
    <source>
        <dbReference type="ARBA" id="ARBA00023136"/>
    </source>
</evidence>
<reference evidence="17" key="3">
    <citation type="submission" date="2018-08" db="UniProtKB">
        <authorList>
            <consortium name="EnsemblPlants"/>
        </authorList>
    </citation>
    <scope>IDENTIFICATION</scope>
    <source>
        <strain evidence="17">cv. Bd21</strain>
    </source>
</reference>
<keyword evidence="11 14" id="KW-1133">Transmembrane helix</keyword>
<dbReference type="EMBL" id="CM000882">
    <property type="protein sequence ID" value="KQJ99918.1"/>
    <property type="molecule type" value="Genomic_DNA"/>
</dbReference>
<dbReference type="InterPro" id="IPR001841">
    <property type="entry name" value="Znf_RING"/>
</dbReference>
<dbReference type="GO" id="GO:0061630">
    <property type="term" value="F:ubiquitin protein ligase activity"/>
    <property type="evidence" value="ECO:0007669"/>
    <property type="project" value="UniProtKB-EC"/>
</dbReference>